<dbReference type="InterPro" id="IPR000863">
    <property type="entry name" value="Sulfotransferase_dom"/>
</dbReference>
<dbReference type="GO" id="GO:0008146">
    <property type="term" value="F:sulfotransferase activity"/>
    <property type="evidence" value="ECO:0007669"/>
    <property type="project" value="InterPro"/>
</dbReference>
<reference evidence="4 5" key="1">
    <citation type="submission" date="2018-08" db="EMBL/GenBank/DDBJ databases">
        <title>Wenzhouxiangella salilacus sp. nov., a novel bacterium isolated from a saline lake in Xinjiang Province, China.</title>
        <authorList>
            <person name="Han S."/>
        </authorList>
    </citation>
    <scope>NUCLEOTIDE SEQUENCE [LARGE SCALE GENOMIC DNA]</scope>
    <source>
        <strain evidence="4 5">XDB06</strain>
    </source>
</reference>
<evidence type="ECO:0000259" key="3">
    <source>
        <dbReference type="Pfam" id="PF00685"/>
    </source>
</evidence>
<keyword evidence="2" id="KW-0325">Glycoprotein</keyword>
<organism evidence="4 5">
    <name type="scientific">Wenzhouxiangella sediminis</name>
    <dbReference type="NCBI Taxonomy" id="1792836"/>
    <lineage>
        <taxon>Bacteria</taxon>
        <taxon>Pseudomonadati</taxon>
        <taxon>Pseudomonadota</taxon>
        <taxon>Gammaproteobacteria</taxon>
        <taxon>Chromatiales</taxon>
        <taxon>Wenzhouxiangellaceae</taxon>
        <taxon>Wenzhouxiangella</taxon>
    </lineage>
</organism>
<dbReference type="InterPro" id="IPR037359">
    <property type="entry name" value="NST/OST"/>
</dbReference>
<dbReference type="EMBL" id="QUZK01000051">
    <property type="protein sequence ID" value="RFF29242.1"/>
    <property type="molecule type" value="Genomic_DNA"/>
</dbReference>
<evidence type="ECO:0000313" key="5">
    <source>
        <dbReference type="Proteomes" id="UP000260351"/>
    </source>
</evidence>
<dbReference type="AlphaFoldDB" id="A0A3E1K5D0"/>
<dbReference type="PANTHER" id="PTHR10605">
    <property type="entry name" value="HEPARAN SULFATE SULFOTRANSFERASE"/>
    <property type="match status" value="1"/>
</dbReference>
<evidence type="ECO:0000256" key="2">
    <source>
        <dbReference type="ARBA" id="ARBA00023180"/>
    </source>
</evidence>
<evidence type="ECO:0000256" key="1">
    <source>
        <dbReference type="ARBA" id="ARBA00022679"/>
    </source>
</evidence>
<dbReference type="InterPro" id="IPR027417">
    <property type="entry name" value="P-loop_NTPase"/>
</dbReference>
<keyword evidence="1 4" id="KW-0808">Transferase</keyword>
<dbReference type="Gene3D" id="3.40.50.300">
    <property type="entry name" value="P-loop containing nucleotide triphosphate hydrolases"/>
    <property type="match status" value="1"/>
</dbReference>
<comment type="caution">
    <text evidence="4">The sequence shown here is derived from an EMBL/GenBank/DDBJ whole genome shotgun (WGS) entry which is preliminary data.</text>
</comment>
<dbReference type="Pfam" id="PF00685">
    <property type="entry name" value="Sulfotransfer_1"/>
    <property type="match status" value="1"/>
</dbReference>
<feature type="domain" description="Sulfotransferase" evidence="3">
    <location>
        <begin position="39"/>
        <end position="247"/>
    </location>
</feature>
<sequence length="296" mass="34624">MKANKAVIRAKECWQWGRRQVRIQRMQVRRLVRPGGALPNFLIIGAMKSGTTTLFQMLTQHPGCWSPVAKELQFFEQPHKYSRGEVWYRAHFPTRRSLTAGRRTLGYSPVTGEATPGMSFFPYASRAAELVPQAKLIVSLRDPVERAWSHYKHMRRLPAPERATFSEAIDRELALLEQGASLTEENFRQMAPLLHKFGYVNRGHYADQLKHWFSFFPREQFLILNFEDWKKNPIQAADRITQHLGLPKHAYEARKANQGGHKSSMPIDCRERLETYFRPRNRELFKLLGEDWGWPY</sequence>
<proteinExistence type="predicted"/>
<name>A0A3E1K5D0_9GAMM</name>
<keyword evidence="5" id="KW-1185">Reference proteome</keyword>
<gene>
    <name evidence="4" type="ORF">DZC52_14160</name>
</gene>
<dbReference type="SUPFAM" id="SSF52540">
    <property type="entry name" value="P-loop containing nucleoside triphosphate hydrolases"/>
    <property type="match status" value="1"/>
</dbReference>
<protein>
    <submittedName>
        <fullName evidence="4">Sulfotransferase</fullName>
    </submittedName>
</protein>
<dbReference type="PANTHER" id="PTHR10605:SF56">
    <property type="entry name" value="BIFUNCTIONAL HEPARAN SULFATE N-DEACETYLASE_N-SULFOTRANSFERASE"/>
    <property type="match status" value="1"/>
</dbReference>
<evidence type="ECO:0000313" key="4">
    <source>
        <dbReference type="EMBL" id="RFF29242.1"/>
    </source>
</evidence>
<accession>A0A3E1K5D0</accession>
<dbReference type="OrthoDB" id="9075305at2"/>
<dbReference type="Proteomes" id="UP000260351">
    <property type="component" value="Unassembled WGS sequence"/>
</dbReference>